<dbReference type="AlphaFoldDB" id="A0A8E2FA05"/>
<evidence type="ECO:0000313" key="2">
    <source>
        <dbReference type="Proteomes" id="UP000250140"/>
    </source>
</evidence>
<sequence>MSPILVACCFPRMSLPSMCFFDKLSLFPSIKVFGINNVDCLRMLAIYRPFLVGDANSTGFTDGFSLVFVCGDHWSSLRALNASSVEYLLCFVGLP</sequence>
<keyword evidence="2" id="KW-1185">Reference proteome</keyword>
<dbReference type="EMBL" id="KV748796">
    <property type="protein sequence ID" value="OCL13020.1"/>
    <property type="molecule type" value="Genomic_DNA"/>
</dbReference>
<proteinExistence type="predicted"/>
<name>A0A8E2FA05_9PEZI</name>
<dbReference type="Proteomes" id="UP000250140">
    <property type="component" value="Unassembled WGS sequence"/>
</dbReference>
<evidence type="ECO:0000313" key="1">
    <source>
        <dbReference type="EMBL" id="OCL13020.1"/>
    </source>
</evidence>
<reference evidence="1 2" key="1">
    <citation type="journal article" date="2016" name="Nat. Commun.">
        <title>Ectomycorrhizal ecology is imprinted in the genome of the dominant symbiotic fungus Cenococcum geophilum.</title>
        <authorList>
            <consortium name="DOE Joint Genome Institute"/>
            <person name="Peter M."/>
            <person name="Kohler A."/>
            <person name="Ohm R.A."/>
            <person name="Kuo A."/>
            <person name="Krutzmann J."/>
            <person name="Morin E."/>
            <person name="Arend M."/>
            <person name="Barry K.W."/>
            <person name="Binder M."/>
            <person name="Choi C."/>
            <person name="Clum A."/>
            <person name="Copeland A."/>
            <person name="Grisel N."/>
            <person name="Haridas S."/>
            <person name="Kipfer T."/>
            <person name="LaButti K."/>
            <person name="Lindquist E."/>
            <person name="Lipzen A."/>
            <person name="Maire R."/>
            <person name="Meier B."/>
            <person name="Mihaltcheva S."/>
            <person name="Molinier V."/>
            <person name="Murat C."/>
            <person name="Poggeler S."/>
            <person name="Quandt C.A."/>
            <person name="Sperisen C."/>
            <person name="Tritt A."/>
            <person name="Tisserant E."/>
            <person name="Crous P.W."/>
            <person name="Henrissat B."/>
            <person name="Nehls U."/>
            <person name="Egli S."/>
            <person name="Spatafora J.W."/>
            <person name="Grigoriev I.V."/>
            <person name="Martin F.M."/>
        </authorList>
    </citation>
    <scope>NUCLEOTIDE SEQUENCE [LARGE SCALE GENOMIC DNA]</scope>
    <source>
        <strain evidence="1 2">CBS 207.34</strain>
    </source>
</reference>
<accession>A0A8E2FA05</accession>
<gene>
    <name evidence="1" type="ORF">AOQ84DRAFT_130029</name>
</gene>
<protein>
    <submittedName>
        <fullName evidence="1">Uncharacterized protein</fullName>
    </submittedName>
</protein>
<organism evidence="1 2">
    <name type="scientific">Glonium stellatum</name>
    <dbReference type="NCBI Taxonomy" id="574774"/>
    <lineage>
        <taxon>Eukaryota</taxon>
        <taxon>Fungi</taxon>
        <taxon>Dikarya</taxon>
        <taxon>Ascomycota</taxon>
        <taxon>Pezizomycotina</taxon>
        <taxon>Dothideomycetes</taxon>
        <taxon>Pleosporomycetidae</taxon>
        <taxon>Gloniales</taxon>
        <taxon>Gloniaceae</taxon>
        <taxon>Glonium</taxon>
    </lineage>
</organism>